<gene>
    <name evidence="9" type="ORF">GNLVRS02_ARAD1C32472g</name>
</gene>
<evidence type="ECO:0000256" key="3">
    <source>
        <dbReference type="ARBA" id="ARBA00022692"/>
    </source>
</evidence>
<proteinExistence type="predicted"/>
<dbReference type="EMBL" id="HG937693">
    <property type="protein sequence ID" value="CDP35312.1"/>
    <property type="molecule type" value="Genomic_DNA"/>
</dbReference>
<evidence type="ECO:0000256" key="1">
    <source>
        <dbReference type="ARBA" id="ARBA00004141"/>
    </source>
</evidence>
<feature type="transmembrane region" description="Helical" evidence="7">
    <location>
        <begin position="182"/>
        <end position="199"/>
    </location>
</feature>
<evidence type="ECO:0000256" key="5">
    <source>
        <dbReference type="ARBA" id="ARBA00023136"/>
    </source>
</evidence>
<feature type="transmembrane region" description="Helical" evidence="7">
    <location>
        <begin position="346"/>
        <end position="365"/>
    </location>
</feature>
<feature type="transmembrane region" description="Helical" evidence="7">
    <location>
        <begin position="521"/>
        <end position="543"/>
    </location>
</feature>
<feature type="transmembrane region" description="Helical" evidence="7">
    <location>
        <begin position="455"/>
        <end position="477"/>
    </location>
</feature>
<feature type="domain" description="Major facilitator superfamily (MFS) profile" evidence="8">
    <location>
        <begin position="115"/>
        <end position="558"/>
    </location>
</feature>
<name>A0A060T8V0_BLAAD</name>
<feature type="transmembrane region" description="Helical" evidence="7">
    <location>
        <begin position="385"/>
        <end position="405"/>
    </location>
</feature>
<evidence type="ECO:0000256" key="7">
    <source>
        <dbReference type="SAM" id="Phobius"/>
    </source>
</evidence>
<feature type="region of interest" description="Disordered" evidence="6">
    <location>
        <begin position="1"/>
        <end position="85"/>
    </location>
</feature>
<reference evidence="9" key="2">
    <citation type="submission" date="2014-06" db="EMBL/GenBank/DDBJ databases">
        <title>The complete genome of Blastobotrys (Arxula) adeninivorans LS3 - a yeast of biotechnological interest.</title>
        <authorList>
            <person name="Kunze G."/>
            <person name="Gaillardin C."/>
            <person name="Czernicka M."/>
            <person name="Durrens P."/>
            <person name="Martin T."/>
            <person name="Boer E."/>
            <person name="Gabaldon T."/>
            <person name="Cruz J."/>
            <person name="Talla E."/>
            <person name="Marck C."/>
            <person name="Goffeau A."/>
            <person name="Barbe V."/>
            <person name="Baret P."/>
            <person name="Baronian K."/>
            <person name="Beier S."/>
            <person name="Bleykasten C."/>
            <person name="Bode R."/>
            <person name="Casaregola S."/>
            <person name="Despons L."/>
            <person name="Fairhead C."/>
            <person name="Giersberg M."/>
            <person name="Gierski P."/>
            <person name="Hahnel U."/>
            <person name="Hartmann A."/>
            <person name="Jankowska D."/>
            <person name="Jubin C."/>
            <person name="Jung P."/>
            <person name="Lafontaine I."/>
            <person name="Leh-Louis V."/>
            <person name="Lemaire M."/>
            <person name="Marcet-Houben M."/>
            <person name="Mascher M."/>
            <person name="Morel G."/>
            <person name="Richard G.-F."/>
            <person name="Riechen J."/>
            <person name="Sacerdot C."/>
            <person name="Sarkar A."/>
            <person name="Savel G."/>
            <person name="Schacherer J."/>
            <person name="Sherman D."/>
            <person name="Straub M.-L."/>
            <person name="Stein N."/>
            <person name="Thierry A."/>
            <person name="Trautwein-Schult A."/>
            <person name="Westhof E."/>
            <person name="Worch S."/>
            <person name="Dujon B."/>
            <person name="Souciet J.-L."/>
            <person name="Wincker P."/>
            <person name="Scholz U."/>
            <person name="Neuveglise N."/>
        </authorList>
    </citation>
    <scope>NUCLEOTIDE SEQUENCE</scope>
    <source>
        <strain evidence="9">LS3</strain>
    </source>
</reference>
<comment type="subcellular location">
    <subcellularLocation>
        <location evidence="1">Membrane</location>
        <topology evidence="1">Multi-pass membrane protein</topology>
    </subcellularLocation>
</comment>
<evidence type="ECO:0000313" key="9">
    <source>
        <dbReference type="EMBL" id="CDP35312.1"/>
    </source>
</evidence>
<dbReference type="InterPro" id="IPR036259">
    <property type="entry name" value="MFS_trans_sf"/>
</dbReference>
<evidence type="ECO:0000259" key="8">
    <source>
        <dbReference type="PROSITE" id="PS50850"/>
    </source>
</evidence>
<organism evidence="9">
    <name type="scientific">Blastobotrys adeninivorans</name>
    <name type="common">Yeast</name>
    <name type="synonym">Arxula adeninivorans</name>
    <dbReference type="NCBI Taxonomy" id="409370"/>
    <lineage>
        <taxon>Eukaryota</taxon>
        <taxon>Fungi</taxon>
        <taxon>Dikarya</taxon>
        <taxon>Ascomycota</taxon>
        <taxon>Saccharomycotina</taxon>
        <taxon>Dipodascomycetes</taxon>
        <taxon>Dipodascales</taxon>
        <taxon>Trichomonascaceae</taxon>
        <taxon>Blastobotrys</taxon>
    </lineage>
</organism>
<evidence type="ECO:0000256" key="6">
    <source>
        <dbReference type="SAM" id="MobiDB-lite"/>
    </source>
</evidence>
<feature type="transmembrane region" description="Helical" evidence="7">
    <location>
        <begin position="146"/>
        <end position="170"/>
    </location>
</feature>
<dbReference type="InterPro" id="IPR020846">
    <property type="entry name" value="MFS_dom"/>
</dbReference>
<dbReference type="PANTHER" id="PTHR23502:SF31">
    <property type="entry name" value="POLYAMINE TRANSPORTER 1"/>
    <property type="match status" value="1"/>
</dbReference>
<dbReference type="FunFam" id="1.20.1250.20:FF:000011">
    <property type="entry name" value="MFS multidrug transporter, putative"/>
    <property type="match status" value="1"/>
</dbReference>
<keyword evidence="5 7" id="KW-0472">Membrane</keyword>
<dbReference type="GO" id="GO:0005886">
    <property type="term" value="C:plasma membrane"/>
    <property type="evidence" value="ECO:0007669"/>
    <property type="project" value="TreeGrafter"/>
</dbReference>
<keyword evidence="3 7" id="KW-0812">Transmembrane</keyword>
<dbReference type="PANTHER" id="PTHR23502">
    <property type="entry name" value="MAJOR FACILITATOR SUPERFAMILY"/>
    <property type="match status" value="1"/>
</dbReference>
<feature type="transmembrane region" description="Helical" evidence="7">
    <location>
        <begin position="426"/>
        <end position="443"/>
    </location>
</feature>
<feature type="transmembrane region" description="Helical" evidence="7">
    <location>
        <begin position="484"/>
        <end position="509"/>
    </location>
</feature>
<dbReference type="Pfam" id="PF07690">
    <property type="entry name" value="MFS_1"/>
    <property type="match status" value="1"/>
</dbReference>
<dbReference type="PROSITE" id="PS50850">
    <property type="entry name" value="MFS"/>
    <property type="match status" value="1"/>
</dbReference>
<sequence length="558" mass="61059">MEKTDTDRTREKGVDEEEAFVPQKLTAEDPEAQGSTPLQRALTQESAEEDAIARVLSLSSRRSKHDATTPLPKMGGGRPYPPELPKDREAFKVEFDGPDDPIHPHNWPMFKKVYTCVTLGYSTMVVAWGSAAYASAVPYVSAEFEVGSVVAILGVTLYVLGFASGPVMWAPLSELYGRKTPIVLSCLGLTVFSFGAATAKDLQTLLLCRFFGGFLGASPLVVTAAAFADMFNNRTRGIALTIFSGTVFVGPIVAPVVSGFIAYSYLGWRWTLYLIGIMAAFAMVLDVLFYEETYHPVILVSKAKELRRRTGNWGIYAPQENVELDLGELVVKNLTRPLQMLFMEPIILLITIYTAFIYGILYLFLEAYPVVFAEGYKMKGGVAELPYLGVAIGEVLAGVVGALLFEPMYLRAMDRNGGKFVPEYRLLGAMAGGVAFPIGIFWFTWTGNYPDKVHWIVPTISGVFSGFGLLSIFLSAINYIVDSYLVFAASALAGNTFLRSAAGAVFPLFATQMFHNLGTNWAGTLIGCIATVLAPVPFVFFFFGKQIRSKSKYAFVLS</sequence>
<evidence type="ECO:0000256" key="2">
    <source>
        <dbReference type="ARBA" id="ARBA00022448"/>
    </source>
</evidence>
<accession>A0A060T8V0</accession>
<keyword evidence="4 7" id="KW-1133">Transmembrane helix</keyword>
<feature type="transmembrane region" description="Helical" evidence="7">
    <location>
        <begin position="238"/>
        <end position="264"/>
    </location>
</feature>
<dbReference type="CDD" id="cd17323">
    <property type="entry name" value="MFS_Tpo1_MDR_like"/>
    <property type="match status" value="1"/>
</dbReference>
<feature type="transmembrane region" description="Helical" evidence="7">
    <location>
        <begin position="270"/>
        <end position="290"/>
    </location>
</feature>
<dbReference type="PhylomeDB" id="A0A060T8V0"/>
<feature type="compositionally biased region" description="Polar residues" evidence="6">
    <location>
        <begin position="33"/>
        <end position="45"/>
    </location>
</feature>
<feature type="transmembrane region" description="Helical" evidence="7">
    <location>
        <begin position="113"/>
        <end position="134"/>
    </location>
</feature>
<keyword evidence="2" id="KW-0813">Transport</keyword>
<dbReference type="SUPFAM" id="SSF103473">
    <property type="entry name" value="MFS general substrate transporter"/>
    <property type="match status" value="1"/>
</dbReference>
<feature type="transmembrane region" description="Helical" evidence="7">
    <location>
        <begin position="211"/>
        <end position="231"/>
    </location>
</feature>
<feature type="compositionally biased region" description="Basic and acidic residues" evidence="6">
    <location>
        <begin position="1"/>
        <end position="13"/>
    </location>
</feature>
<evidence type="ECO:0000256" key="4">
    <source>
        <dbReference type="ARBA" id="ARBA00022989"/>
    </source>
</evidence>
<dbReference type="AlphaFoldDB" id="A0A060T8V0"/>
<protein>
    <submittedName>
        <fullName evidence="9">ARAD1C32472p</fullName>
    </submittedName>
</protein>
<reference evidence="9" key="1">
    <citation type="submission" date="2014-02" db="EMBL/GenBank/DDBJ databases">
        <authorList>
            <person name="Genoscope - CEA"/>
        </authorList>
    </citation>
    <scope>NUCLEOTIDE SEQUENCE</scope>
    <source>
        <strain evidence="9">LS3</strain>
    </source>
</reference>
<dbReference type="InterPro" id="IPR011701">
    <property type="entry name" value="MFS"/>
</dbReference>
<dbReference type="Gene3D" id="1.20.1250.20">
    <property type="entry name" value="MFS general substrate transporter like domains"/>
    <property type="match status" value="1"/>
</dbReference>
<dbReference type="GO" id="GO:0022857">
    <property type="term" value="F:transmembrane transporter activity"/>
    <property type="evidence" value="ECO:0007669"/>
    <property type="project" value="InterPro"/>
</dbReference>